<feature type="non-terminal residue" evidence="1">
    <location>
        <position position="37"/>
    </location>
</feature>
<organism evidence="1 2">
    <name type="scientific">Brassica napus</name>
    <name type="common">Rape</name>
    <dbReference type="NCBI Taxonomy" id="3708"/>
    <lineage>
        <taxon>Eukaryota</taxon>
        <taxon>Viridiplantae</taxon>
        <taxon>Streptophyta</taxon>
        <taxon>Embryophyta</taxon>
        <taxon>Tracheophyta</taxon>
        <taxon>Spermatophyta</taxon>
        <taxon>Magnoliopsida</taxon>
        <taxon>eudicotyledons</taxon>
        <taxon>Gunneridae</taxon>
        <taxon>Pentapetalae</taxon>
        <taxon>rosids</taxon>
        <taxon>malvids</taxon>
        <taxon>Brassicales</taxon>
        <taxon>Brassicaceae</taxon>
        <taxon>Brassiceae</taxon>
        <taxon>Brassica</taxon>
    </lineage>
</organism>
<sequence length="37" mass="4445">MFLRFLLKDIFSPVSFWVLVKLRKESMTEILTDTALR</sequence>
<protein>
    <submittedName>
        <fullName evidence="1">Uncharacterized protein</fullName>
    </submittedName>
</protein>
<name>A0ABQ8E7C7_BRANA</name>
<keyword evidence="2" id="KW-1185">Reference proteome</keyword>
<reference evidence="1 2" key="1">
    <citation type="submission" date="2021-05" db="EMBL/GenBank/DDBJ databases">
        <title>Genome Assembly of Synthetic Allotetraploid Brassica napus Reveals Homoeologous Exchanges between Subgenomes.</title>
        <authorList>
            <person name="Davis J.T."/>
        </authorList>
    </citation>
    <scope>NUCLEOTIDE SEQUENCE [LARGE SCALE GENOMIC DNA]</scope>
    <source>
        <strain evidence="2">cv. Da-Ae</strain>
        <tissue evidence="1">Seedling</tissue>
    </source>
</reference>
<evidence type="ECO:0000313" key="2">
    <source>
        <dbReference type="Proteomes" id="UP000824890"/>
    </source>
</evidence>
<accession>A0ABQ8E7C7</accession>
<proteinExistence type="predicted"/>
<dbReference type="EMBL" id="JAGKQM010000003">
    <property type="protein sequence ID" value="KAH0936565.1"/>
    <property type="molecule type" value="Genomic_DNA"/>
</dbReference>
<comment type="caution">
    <text evidence="1">The sequence shown here is derived from an EMBL/GenBank/DDBJ whole genome shotgun (WGS) entry which is preliminary data.</text>
</comment>
<evidence type="ECO:0000313" key="1">
    <source>
        <dbReference type="EMBL" id="KAH0936565.1"/>
    </source>
</evidence>
<dbReference type="Proteomes" id="UP000824890">
    <property type="component" value="Unassembled WGS sequence"/>
</dbReference>
<gene>
    <name evidence="1" type="ORF">HID58_013682</name>
</gene>